<evidence type="ECO:0000313" key="5">
    <source>
        <dbReference type="EMBL" id="CAB4854103.1"/>
    </source>
</evidence>
<dbReference type="EMBL" id="CAFBOQ010000008">
    <property type="protein sequence ID" value="CAB4981620.1"/>
    <property type="molecule type" value="Genomic_DNA"/>
</dbReference>
<proteinExistence type="predicted"/>
<evidence type="ECO:0000313" key="3">
    <source>
        <dbReference type="EMBL" id="CAB4761373.1"/>
    </source>
</evidence>
<dbReference type="SUPFAM" id="SSF51735">
    <property type="entry name" value="NAD(P)-binding Rossmann-fold domains"/>
    <property type="match status" value="1"/>
</dbReference>
<evidence type="ECO:0000313" key="2">
    <source>
        <dbReference type="EMBL" id="CAB4699325.1"/>
    </source>
</evidence>
<evidence type="ECO:0000313" key="4">
    <source>
        <dbReference type="EMBL" id="CAB4802137.1"/>
    </source>
</evidence>
<dbReference type="EMBL" id="CAEZYA010000007">
    <property type="protein sequence ID" value="CAB4699325.1"/>
    <property type="molecule type" value="Genomic_DNA"/>
</dbReference>
<dbReference type="InterPro" id="IPR005913">
    <property type="entry name" value="dTDP_dehydrorham_reduct"/>
</dbReference>
<dbReference type="EMBL" id="CAEZZN010000005">
    <property type="protein sequence ID" value="CAB4761373.1"/>
    <property type="molecule type" value="Genomic_DNA"/>
</dbReference>
<evidence type="ECO:0000313" key="6">
    <source>
        <dbReference type="EMBL" id="CAB4981620.1"/>
    </source>
</evidence>
<evidence type="ECO:0000259" key="1">
    <source>
        <dbReference type="Pfam" id="PF04321"/>
    </source>
</evidence>
<gene>
    <name evidence="2" type="ORF">UFOPK2627_00382</name>
    <name evidence="3" type="ORF">UFOPK2879_00276</name>
    <name evidence="4" type="ORF">UFOPK3078_00437</name>
    <name evidence="5" type="ORF">UFOPK3288_00319</name>
    <name evidence="6" type="ORF">UFOPK3990_00441</name>
    <name evidence="7" type="ORF">UFOPK4245_00542</name>
</gene>
<dbReference type="AlphaFoldDB" id="A0A6J6Y902"/>
<dbReference type="GO" id="GO:0005829">
    <property type="term" value="C:cytosol"/>
    <property type="evidence" value="ECO:0007669"/>
    <property type="project" value="TreeGrafter"/>
</dbReference>
<dbReference type="GO" id="GO:0008831">
    <property type="term" value="F:dTDP-4-dehydrorhamnose reductase activity"/>
    <property type="evidence" value="ECO:0007669"/>
    <property type="project" value="TreeGrafter"/>
</dbReference>
<name>A0A6J6Y902_9ZZZZ</name>
<protein>
    <submittedName>
        <fullName evidence="4">Unannotated protein</fullName>
    </submittedName>
</protein>
<dbReference type="EMBL" id="CAFAAU010000008">
    <property type="protein sequence ID" value="CAB4802137.1"/>
    <property type="molecule type" value="Genomic_DNA"/>
</dbReference>
<dbReference type="InterPro" id="IPR029903">
    <property type="entry name" value="RmlD-like-bd"/>
</dbReference>
<dbReference type="PANTHER" id="PTHR10491:SF4">
    <property type="entry name" value="METHIONINE ADENOSYLTRANSFERASE 2 SUBUNIT BETA"/>
    <property type="match status" value="1"/>
</dbReference>
<evidence type="ECO:0000313" key="7">
    <source>
        <dbReference type="EMBL" id="CAB5047640.1"/>
    </source>
</evidence>
<dbReference type="PANTHER" id="PTHR10491">
    <property type="entry name" value="DTDP-4-DEHYDRORHAMNOSE REDUCTASE"/>
    <property type="match status" value="1"/>
</dbReference>
<dbReference type="EMBL" id="CAFBLC010000007">
    <property type="protein sequence ID" value="CAB4854103.1"/>
    <property type="molecule type" value="Genomic_DNA"/>
</dbReference>
<feature type="domain" description="RmlD-like substrate binding" evidence="1">
    <location>
        <begin position="1"/>
        <end position="265"/>
    </location>
</feature>
<dbReference type="Gene3D" id="3.40.50.720">
    <property type="entry name" value="NAD(P)-binding Rossmann-like Domain"/>
    <property type="match status" value="1"/>
</dbReference>
<dbReference type="InterPro" id="IPR036291">
    <property type="entry name" value="NAD(P)-bd_dom_sf"/>
</dbReference>
<dbReference type="Gene3D" id="3.90.25.10">
    <property type="entry name" value="UDP-galactose 4-epimerase, domain 1"/>
    <property type="match status" value="1"/>
</dbReference>
<reference evidence="4" key="1">
    <citation type="submission" date="2020-05" db="EMBL/GenBank/DDBJ databases">
        <authorList>
            <person name="Chiriac C."/>
            <person name="Salcher M."/>
            <person name="Ghai R."/>
            <person name="Kavagutti S V."/>
        </authorList>
    </citation>
    <scope>NUCLEOTIDE SEQUENCE</scope>
</reference>
<dbReference type="CDD" id="cd05254">
    <property type="entry name" value="dTDP_HR_like_SDR_e"/>
    <property type="match status" value="1"/>
</dbReference>
<dbReference type="GO" id="GO:0019305">
    <property type="term" value="P:dTDP-rhamnose biosynthetic process"/>
    <property type="evidence" value="ECO:0007669"/>
    <property type="project" value="TreeGrafter"/>
</dbReference>
<sequence length="296" mass="32173">MTWLIIGASGQLGMSLMSVLTDRGIDCRGCNSGDVDITSDAMTMEYISSISPTVIVNTAAWTDVDGAESNVEKARAVNADGALHVAAAAKSVGSRLVHISTDYVFSGDSDIPWGIGDSHSPISVYGQTKAAGENSVLNTYPTGSYIFRTAWLYSRWGKNFVKTIISISTRDGESIKVVNDQFGQPTSALDLANQIVDSVCAHIPFGIYHATNSGQATWFEFATQILDLTGTPVERLIPVNSEQFKRVAKRPKFSVLNHDAWPVIGESGIQVPAMRDWRLALMSEMPEIIHQMEARQ</sequence>
<dbReference type="NCBIfam" id="TIGR01214">
    <property type="entry name" value="rmlD"/>
    <property type="match status" value="1"/>
</dbReference>
<organism evidence="4">
    <name type="scientific">freshwater metagenome</name>
    <dbReference type="NCBI Taxonomy" id="449393"/>
    <lineage>
        <taxon>unclassified sequences</taxon>
        <taxon>metagenomes</taxon>
        <taxon>ecological metagenomes</taxon>
    </lineage>
</organism>
<dbReference type="Pfam" id="PF04321">
    <property type="entry name" value="RmlD_sub_bind"/>
    <property type="match status" value="1"/>
</dbReference>
<dbReference type="EMBL" id="CAFBQD010000008">
    <property type="protein sequence ID" value="CAB5047640.1"/>
    <property type="molecule type" value="Genomic_DNA"/>
</dbReference>
<accession>A0A6J6Y902</accession>